<evidence type="ECO:0000313" key="4">
    <source>
        <dbReference type="EMBL" id="KAK5094057.1"/>
    </source>
</evidence>
<name>A0ABR0KDT2_9EURO</name>
<keyword evidence="5" id="KW-1185">Reference proteome</keyword>
<dbReference type="EMBL" id="JAVRRG010000037">
    <property type="protein sequence ID" value="KAK5094057.1"/>
    <property type="molecule type" value="Genomic_DNA"/>
</dbReference>
<dbReference type="Proteomes" id="UP001345013">
    <property type="component" value="Unassembled WGS sequence"/>
</dbReference>
<keyword evidence="2" id="KW-0472">Membrane</keyword>
<organism evidence="4 5">
    <name type="scientific">Lithohypha guttulata</name>
    <dbReference type="NCBI Taxonomy" id="1690604"/>
    <lineage>
        <taxon>Eukaryota</taxon>
        <taxon>Fungi</taxon>
        <taxon>Dikarya</taxon>
        <taxon>Ascomycota</taxon>
        <taxon>Pezizomycotina</taxon>
        <taxon>Eurotiomycetes</taxon>
        <taxon>Chaetothyriomycetidae</taxon>
        <taxon>Chaetothyriales</taxon>
        <taxon>Trichomeriaceae</taxon>
        <taxon>Lithohypha</taxon>
    </lineage>
</organism>
<feature type="region of interest" description="Disordered" evidence="1">
    <location>
        <begin position="246"/>
        <end position="288"/>
    </location>
</feature>
<feature type="compositionally biased region" description="Polar residues" evidence="1">
    <location>
        <begin position="252"/>
        <end position="288"/>
    </location>
</feature>
<feature type="transmembrane region" description="Helical" evidence="2">
    <location>
        <begin position="212"/>
        <end position="234"/>
    </location>
</feature>
<gene>
    <name evidence="4" type="ORF">LTR24_003866</name>
</gene>
<sequence>MQPWSLPTFLLFAIISASAVPAREIDAALAKEEKRQVSLSTGVSSTSEAAATTTSEAAAPSSSQPPMSSSDDAPSVTTTVQTAVVTSQGSTVIESTTAVVTPSDVTQATTVVQSTITRTATDAQGKTSQVQETVSSTATSQVTYSYSQFVTSSASQVVETFTSVQGASTVTGVRTSSTLVAVTTSARATPSALAADGNSGGNSGLSSSSKSIIGGVVGGIGGALLLGALGYTAWRIWGKKKNPHDDGLYDPNAQQEKLSTSTDNNQTPFQSTLNQYHNPGPVNTASNF</sequence>
<proteinExistence type="predicted"/>
<keyword evidence="2" id="KW-1133">Transmembrane helix</keyword>
<reference evidence="4 5" key="1">
    <citation type="submission" date="2023-08" db="EMBL/GenBank/DDBJ databases">
        <title>Black Yeasts Isolated from many extreme environments.</title>
        <authorList>
            <person name="Coleine C."/>
            <person name="Stajich J.E."/>
            <person name="Selbmann L."/>
        </authorList>
    </citation>
    <scope>NUCLEOTIDE SEQUENCE [LARGE SCALE GENOMIC DNA]</scope>
    <source>
        <strain evidence="4 5">CCFEE 5885</strain>
    </source>
</reference>
<protein>
    <recommendedName>
        <fullName evidence="6">Mid2 domain-containing protein</fullName>
    </recommendedName>
</protein>
<evidence type="ECO:0000256" key="2">
    <source>
        <dbReference type="SAM" id="Phobius"/>
    </source>
</evidence>
<evidence type="ECO:0000313" key="5">
    <source>
        <dbReference type="Proteomes" id="UP001345013"/>
    </source>
</evidence>
<evidence type="ECO:0000256" key="1">
    <source>
        <dbReference type="SAM" id="MobiDB-lite"/>
    </source>
</evidence>
<feature type="compositionally biased region" description="Low complexity" evidence="1">
    <location>
        <begin position="44"/>
        <end position="81"/>
    </location>
</feature>
<feature type="chain" id="PRO_5046183835" description="Mid2 domain-containing protein" evidence="3">
    <location>
        <begin position="20"/>
        <end position="288"/>
    </location>
</feature>
<feature type="signal peptide" evidence="3">
    <location>
        <begin position="1"/>
        <end position="19"/>
    </location>
</feature>
<accession>A0ABR0KDT2</accession>
<feature type="region of interest" description="Disordered" evidence="1">
    <location>
        <begin position="33"/>
        <end position="81"/>
    </location>
</feature>
<evidence type="ECO:0000256" key="3">
    <source>
        <dbReference type="SAM" id="SignalP"/>
    </source>
</evidence>
<comment type="caution">
    <text evidence="4">The sequence shown here is derived from an EMBL/GenBank/DDBJ whole genome shotgun (WGS) entry which is preliminary data.</text>
</comment>
<keyword evidence="2" id="KW-0812">Transmembrane</keyword>
<evidence type="ECO:0008006" key="6">
    <source>
        <dbReference type="Google" id="ProtNLM"/>
    </source>
</evidence>
<keyword evidence="3" id="KW-0732">Signal</keyword>